<dbReference type="Proteomes" id="UP000676478">
    <property type="component" value="Unassembled WGS sequence"/>
</dbReference>
<reference evidence="2" key="1">
    <citation type="submission" date="2020-12" db="EMBL/GenBank/DDBJ databases">
        <authorList>
            <person name="Mcmullen J.G."/>
        </authorList>
    </citation>
    <scope>NUCLEOTIDE SEQUENCE</scope>
    <source>
        <strain evidence="2">Dm-2019-70</strain>
    </source>
</reference>
<dbReference type="RefSeq" id="WP_211754969.1">
    <property type="nucleotide sequence ID" value="NZ_JAERKD010000012.1"/>
</dbReference>
<evidence type="ECO:0000259" key="1">
    <source>
        <dbReference type="Pfam" id="PF13175"/>
    </source>
</evidence>
<evidence type="ECO:0000313" key="2">
    <source>
        <dbReference type="EMBL" id="MBS1011202.1"/>
    </source>
</evidence>
<proteinExistence type="predicted"/>
<accession>A0AA41EQU7</accession>
<name>A0AA41EQU7_LEVBR</name>
<dbReference type="EMBL" id="JAERKF010000013">
    <property type="protein sequence ID" value="MBS1011202.1"/>
    <property type="molecule type" value="Genomic_DNA"/>
</dbReference>
<gene>
    <name evidence="2" type="ORF">JK167_10205</name>
</gene>
<dbReference type="InterPro" id="IPR027417">
    <property type="entry name" value="P-loop_NTPase"/>
</dbReference>
<feature type="domain" description="Endonuclease GajA/Old nuclease/RecF-like AAA" evidence="1">
    <location>
        <begin position="1"/>
        <end position="104"/>
    </location>
</feature>
<dbReference type="InterPro" id="IPR041685">
    <property type="entry name" value="AAA_GajA/Old/RecF-like"/>
</dbReference>
<evidence type="ECO:0000313" key="3">
    <source>
        <dbReference type="Proteomes" id="UP000676478"/>
    </source>
</evidence>
<dbReference type="Pfam" id="PF13175">
    <property type="entry name" value="AAA_15"/>
    <property type="match status" value="1"/>
</dbReference>
<comment type="caution">
    <text evidence="2">The sequence shown here is derived from an EMBL/GenBank/DDBJ whole genome shotgun (WGS) entry which is preliminary data.</text>
</comment>
<dbReference type="AlphaFoldDB" id="A0AA41EQU7"/>
<dbReference type="SUPFAM" id="SSF52540">
    <property type="entry name" value="P-loop containing nucleoside triphosphate hydrolases"/>
    <property type="match status" value="1"/>
</dbReference>
<sequence>MKLIKFGISGFRGFSSDKLSTIDVNDLTTLIGKNDAGKSSVLDAMDVFFNGISNLDNDDFHIDSDGARAESIELQATFSSNEFIVKLETVDTNLSKEGLLSKDGNLVITQKITKPTKSAVKTSIR</sequence>
<organism evidence="2 3">
    <name type="scientific">Levilactobacillus brevis</name>
    <name type="common">Lactobacillus brevis</name>
    <dbReference type="NCBI Taxonomy" id="1580"/>
    <lineage>
        <taxon>Bacteria</taxon>
        <taxon>Bacillati</taxon>
        <taxon>Bacillota</taxon>
        <taxon>Bacilli</taxon>
        <taxon>Lactobacillales</taxon>
        <taxon>Lactobacillaceae</taxon>
        <taxon>Levilactobacillus</taxon>
    </lineage>
</organism>
<reference evidence="2" key="2">
    <citation type="submission" date="2022-09" db="EMBL/GenBank/DDBJ databases">
        <title>Genome-inferred correspondence between phylogeny and metabolic traits in the wild Drosophila gut microbiome.</title>
        <authorList>
            <person name="Bueno E."/>
            <person name="Blow F."/>
            <person name="Douglas A.E."/>
        </authorList>
    </citation>
    <scope>NUCLEOTIDE SEQUENCE</scope>
    <source>
        <strain evidence="2">Dm-2019-70</strain>
    </source>
</reference>
<dbReference type="Gene3D" id="3.40.50.300">
    <property type="entry name" value="P-loop containing nucleotide triphosphate hydrolases"/>
    <property type="match status" value="1"/>
</dbReference>
<protein>
    <submittedName>
        <fullName evidence="2">AAA family ATPase</fullName>
    </submittedName>
</protein>